<dbReference type="PANTHER" id="PTHR30363">
    <property type="entry name" value="HTH-TYPE TRANSCRIPTIONAL REGULATOR SRLR-RELATED"/>
    <property type="match status" value="1"/>
</dbReference>
<keyword evidence="4" id="KW-0804">Transcription</keyword>
<name>A0A6B3RRI0_9RHOB</name>
<gene>
    <name evidence="6" type="ORF">G3572_20830</name>
</gene>
<dbReference type="PANTHER" id="PTHR30363:SF4">
    <property type="entry name" value="GLYCEROL-3-PHOSPHATE REGULON REPRESSOR"/>
    <property type="match status" value="1"/>
</dbReference>
<dbReference type="SMART" id="SM00420">
    <property type="entry name" value="HTH_DEOR"/>
    <property type="match status" value="1"/>
</dbReference>
<dbReference type="Pfam" id="PF00455">
    <property type="entry name" value="DeoRC"/>
    <property type="match status" value="1"/>
</dbReference>
<evidence type="ECO:0000256" key="2">
    <source>
        <dbReference type="ARBA" id="ARBA00023015"/>
    </source>
</evidence>
<keyword evidence="7" id="KW-1185">Reference proteome</keyword>
<evidence type="ECO:0000313" key="7">
    <source>
        <dbReference type="Proteomes" id="UP000481421"/>
    </source>
</evidence>
<dbReference type="GO" id="GO:0003700">
    <property type="term" value="F:DNA-binding transcription factor activity"/>
    <property type="evidence" value="ECO:0007669"/>
    <property type="project" value="InterPro"/>
</dbReference>
<dbReference type="PRINTS" id="PR00037">
    <property type="entry name" value="HTHLACR"/>
</dbReference>
<dbReference type="InterPro" id="IPR036390">
    <property type="entry name" value="WH_DNA-bd_sf"/>
</dbReference>
<accession>A0A6B3RRI0</accession>
<dbReference type="SUPFAM" id="SSF100950">
    <property type="entry name" value="NagB/RpiA/CoA transferase-like"/>
    <property type="match status" value="1"/>
</dbReference>
<dbReference type="Proteomes" id="UP000481421">
    <property type="component" value="Unassembled WGS sequence"/>
</dbReference>
<organism evidence="6 7">
    <name type="scientific">Pseudotabrizicola algicola</name>
    <dbReference type="NCBI Taxonomy" id="2709381"/>
    <lineage>
        <taxon>Bacteria</taxon>
        <taxon>Pseudomonadati</taxon>
        <taxon>Pseudomonadota</taxon>
        <taxon>Alphaproteobacteria</taxon>
        <taxon>Rhodobacterales</taxon>
        <taxon>Paracoccaceae</taxon>
        <taxon>Pseudotabrizicola</taxon>
    </lineage>
</organism>
<evidence type="ECO:0000313" key="6">
    <source>
        <dbReference type="EMBL" id="NEX48647.1"/>
    </source>
</evidence>
<dbReference type="InterPro" id="IPR001034">
    <property type="entry name" value="DeoR_HTH"/>
</dbReference>
<keyword evidence="2" id="KW-0805">Transcription regulation</keyword>
<evidence type="ECO:0000256" key="4">
    <source>
        <dbReference type="ARBA" id="ARBA00023163"/>
    </source>
</evidence>
<proteinExistence type="predicted"/>
<evidence type="ECO:0000256" key="3">
    <source>
        <dbReference type="ARBA" id="ARBA00023125"/>
    </source>
</evidence>
<dbReference type="InterPro" id="IPR018356">
    <property type="entry name" value="Tscrpt_reg_HTH_DeoR_CS"/>
</dbReference>
<dbReference type="InterPro" id="IPR050313">
    <property type="entry name" value="Carb_Metab_HTH_regulators"/>
</dbReference>
<dbReference type="InterPro" id="IPR014036">
    <property type="entry name" value="DeoR-like_C"/>
</dbReference>
<dbReference type="Gene3D" id="1.10.10.10">
    <property type="entry name" value="Winged helix-like DNA-binding domain superfamily/Winged helix DNA-binding domain"/>
    <property type="match status" value="1"/>
</dbReference>
<dbReference type="GO" id="GO:0003677">
    <property type="term" value="F:DNA binding"/>
    <property type="evidence" value="ECO:0007669"/>
    <property type="project" value="UniProtKB-KW"/>
</dbReference>
<keyword evidence="1" id="KW-0678">Repressor</keyword>
<reference evidence="6 7" key="1">
    <citation type="submission" date="2020-02" db="EMBL/GenBank/DDBJ databases">
        <title>Rhodobacter algicola sp. nov., isolated from microalga culture.</title>
        <authorList>
            <person name="Park C.-Y."/>
        </authorList>
    </citation>
    <scope>NUCLEOTIDE SEQUENCE [LARGE SCALE GENOMIC DNA]</scope>
    <source>
        <strain evidence="6 7">ETT8</strain>
    </source>
</reference>
<dbReference type="InterPro" id="IPR037171">
    <property type="entry name" value="NagB/RpiA_transferase-like"/>
</dbReference>
<keyword evidence="3" id="KW-0238">DNA-binding</keyword>
<dbReference type="PROSITE" id="PS51000">
    <property type="entry name" value="HTH_DEOR_2"/>
    <property type="match status" value="1"/>
</dbReference>
<dbReference type="RefSeq" id="WP_164615479.1">
    <property type="nucleotide sequence ID" value="NZ_JAAIKE010000015.1"/>
</dbReference>
<dbReference type="InterPro" id="IPR036388">
    <property type="entry name" value="WH-like_DNA-bd_sf"/>
</dbReference>
<dbReference type="EMBL" id="JAAIKE010000015">
    <property type="protein sequence ID" value="NEX48647.1"/>
    <property type="molecule type" value="Genomic_DNA"/>
</dbReference>
<evidence type="ECO:0000256" key="1">
    <source>
        <dbReference type="ARBA" id="ARBA00022491"/>
    </source>
</evidence>
<sequence length="256" mass="28179">MWSHERHSKILDRLSRDGKVTTNELAALLEVSSETIRRDFLDLEEQGNLKRVHGGAVLSDRKILPEPAFADRLKTHAGAKMAIGRLAAGLIPAGSTLFIDAGTTTLAFAQEILHHRDLRLITNSIEIAQMVAPHPNLEVLLLGGKPHAEVPATYGELTLSEVDRFLADFAVISPVAYHSTRGATNYALHEAEVARKMIVCSKRCVMLCHAEKIGKESRVAICRPEEIDHLITDDATDPETSLPRGEVHFAPFQCLD</sequence>
<dbReference type="SUPFAM" id="SSF46785">
    <property type="entry name" value="Winged helix' DNA-binding domain"/>
    <property type="match status" value="1"/>
</dbReference>
<comment type="caution">
    <text evidence="6">The sequence shown here is derived from an EMBL/GenBank/DDBJ whole genome shotgun (WGS) entry which is preliminary data.</text>
</comment>
<dbReference type="SMART" id="SM01134">
    <property type="entry name" value="DeoRC"/>
    <property type="match status" value="1"/>
</dbReference>
<protein>
    <submittedName>
        <fullName evidence="6">DeoR/GlpR transcriptional regulator</fullName>
    </submittedName>
</protein>
<dbReference type="AlphaFoldDB" id="A0A6B3RRI0"/>
<dbReference type="Pfam" id="PF08220">
    <property type="entry name" value="HTH_DeoR"/>
    <property type="match status" value="1"/>
</dbReference>
<dbReference type="Gene3D" id="3.30.750.70">
    <property type="entry name" value="4-hydroxybutyrate coenzyme like domains"/>
    <property type="match status" value="1"/>
</dbReference>
<evidence type="ECO:0000259" key="5">
    <source>
        <dbReference type="PROSITE" id="PS51000"/>
    </source>
</evidence>
<feature type="domain" description="HTH deoR-type" evidence="5">
    <location>
        <begin position="3"/>
        <end position="58"/>
    </location>
</feature>
<dbReference type="PROSITE" id="PS00894">
    <property type="entry name" value="HTH_DEOR_1"/>
    <property type="match status" value="1"/>
</dbReference>